<evidence type="ECO:0000313" key="2">
    <source>
        <dbReference type="Proteomes" id="UP000693941"/>
    </source>
</evidence>
<dbReference type="EMBL" id="CP077715">
    <property type="protein sequence ID" value="QXJ32087.1"/>
    <property type="molecule type" value="Genomic_DNA"/>
</dbReference>
<sequence length="57" mass="6312">MFDTHLNKSLLEVYIGVFPSNPSMVTLTDVAGFTSIVKLEIVYEKFTDAFGNMLPIG</sequence>
<reference evidence="1" key="1">
    <citation type="journal article" date="2021" name="Environ. Microbiol.">
        <title>New insights into the diversity and evolution of the archaeal mobilome from three complete genomes of Saccharolobus shibatae.</title>
        <authorList>
            <person name="Medvedeva S."/>
            <person name="Brandt D."/>
            <person name="Cvirkaite-Krupovic V."/>
            <person name="Liu Y."/>
            <person name="Severinov K."/>
            <person name="Ishino S."/>
            <person name="Ishino Y."/>
            <person name="Prangishvili D."/>
            <person name="Kalinowski J."/>
            <person name="Krupovic M."/>
        </authorList>
    </citation>
    <scope>NUCLEOTIDE SEQUENCE</scope>
    <source>
        <strain evidence="1">BEU9</strain>
    </source>
</reference>
<name>A0A8F5GX48_9CREN</name>
<protein>
    <submittedName>
        <fullName evidence="1">Uncharacterized protein</fullName>
    </submittedName>
</protein>
<evidence type="ECO:0000313" key="1">
    <source>
        <dbReference type="EMBL" id="QXJ32087.1"/>
    </source>
</evidence>
<proteinExistence type="predicted"/>
<dbReference type="Proteomes" id="UP000693941">
    <property type="component" value="Chromosome"/>
</dbReference>
<accession>A0A8F5GX48</accession>
<dbReference type="AlphaFoldDB" id="A0A8F5GX48"/>
<gene>
    <name evidence="1" type="ORF">J5U21_01738</name>
</gene>
<organism evidence="1 2">
    <name type="scientific">Saccharolobus shibatae</name>
    <dbReference type="NCBI Taxonomy" id="2286"/>
    <lineage>
        <taxon>Archaea</taxon>
        <taxon>Thermoproteota</taxon>
        <taxon>Thermoprotei</taxon>
        <taxon>Sulfolobales</taxon>
        <taxon>Sulfolobaceae</taxon>
        <taxon>Saccharolobus</taxon>
    </lineage>
</organism>